<feature type="compositionally biased region" description="Polar residues" evidence="5">
    <location>
        <begin position="156"/>
        <end position="168"/>
    </location>
</feature>
<dbReference type="GO" id="GO:0032233">
    <property type="term" value="P:positive regulation of actin filament bundle assembly"/>
    <property type="evidence" value="ECO:0007669"/>
    <property type="project" value="TreeGrafter"/>
</dbReference>
<comment type="similarity">
    <text evidence="4">Belongs to the synaptopodin family.</text>
</comment>
<dbReference type="GO" id="GO:0030018">
    <property type="term" value="C:Z disc"/>
    <property type="evidence" value="ECO:0007669"/>
    <property type="project" value="TreeGrafter"/>
</dbReference>
<comment type="caution">
    <text evidence="6">The sequence shown here is derived from an EMBL/GenBank/DDBJ whole genome shotgun (WGS) entry which is preliminary data.</text>
</comment>
<reference evidence="6" key="1">
    <citation type="journal article" date="2022" name="bioRxiv">
        <title>Sequencing and chromosome-scale assembly of the giantPleurodeles waltlgenome.</title>
        <authorList>
            <person name="Brown T."/>
            <person name="Elewa A."/>
            <person name="Iarovenko S."/>
            <person name="Subramanian E."/>
            <person name="Araus A.J."/>
            <person name="Petzold A."/>
            <person name="Susuki M."/>
            <person name="Suzuki K.-i.T."/>
            <person name="Hayashi T."/>
            <person name="Toyoda A."/>
            <person name="Oliveira C."/>
            <person name="Osipova E."/>
            <person name="Leigh N.D."/>
            <person name="Simon A."/>
            <person name="Yun M.H."/>
        </authorList>
    </citation>
    <scope>NUCLEOTIDE SEQUENCE</scope>
    <source>
        <strain evidence="6">20211129_DDA</strain>
        <tissue evidence="6">Liver</tissue>
    </source>
</reference>
<feature type="region of interest" description="Disordered" evidence="5">
    <location>
        <begin position="774"/>
        <end position="866"/>
    </location>
</feature>
<dbReference type="PANTHER" id="PTHR24217">
    <property type="entry name" value="PUTATIVE-RELATED"/>
    <property type="match status" value="1"/>
</dbReference>
<dbReference type="AlphaFoldDB" id="A0AAV7PM96"/>
<protein>
    <recommendedName>
        <fullName evidence="8">Synaptopodin</fullName>
    </recommendedName>
</protein>
<keyword evidence="7" id="KW-1185">Reference proteome</keyword>
<evidence type="ECO:0000313" key="6">
    <source>
        <dbReference type="EMBL" id="KAJ1128364.1"/>
    </source>
</evidence>
<keyword evidence="2" id="KW-0963">Cytoplasm</keyword>
<feature type="region of interest" description="Disordered" evidence="5">
    <location>
        <begin position="327"/>
        <end position="350"/>
    </location>
</feature>
<feature type="region of interest" description="Disordered" evidence="5">
    <location>
        <begin position="589"/>
        <end position="693"/>
    </location>
</feature>
<evidence type="ECO:0000256" key="5">
    <source>
        <dbReference type="SAM" id="MobiDB-lite"/>
    </source>
</evidence>
<evidence type="ECO:0000256" key="2">
    <source>
        <dbReference type="ARBA" id="ARBA00022490"/>
    </source>
</evidence>
<feature type="compositionally biased region" description="Polar residues" evidence="5">
    <location>
        <begin position="513"/>
        <end position="531"/>
    </location>
</feature>
<feature type="compositionally biased region" description="Low complexity" evidence="5">
    <location>
        <begin position="633"/>
        <end position="650"/>
    </location>
</feature>
<feature type="compositionally biased region" description="Polar residues" evidence="5">
    <location>
        <begin position="485"/>
        <end position="505"/>
    </location>
</feature>
<feature type="region of interest" description="Disordered" evidence="5">
    <location>
        <begin position="31"/>
        <end position="57"/>
    </location>
</feature>
<organism evidence="6 7">
    <name type="scientific">Pleurodeles waltl</name>
    <name type="common">Iberian ribbed newt</name>
    <dbReference type="NCBI Taxonomy" id="8319"/>
    <lineage>
        <taxon>Eukaryota</taxon>
        <taxon>Metazoa</taxon>
        <taxon>Chordata</taxon>
        <taxon>Craniata</taxon>
        <taxon>Vertebrata</taxon>
        <taxon>Euteleostomi</taxon>
        <taxon>Amphibia</taxon>
        <taxon>Batrachia</taxon>
        <taxon>Caudata</taxon>
        <taxon>Salamandroidea</taxon>
        <taxon>Salamandridae</taxon>
        <taxon>Pleurodelinae</taxon>
        <taxon>Pleurodeles</taxon>
    </lineage>
</organism>
<keyword evidence="3" id="KW-0597">Phosphoprotein</keyword>
<dbReference type="GO" id="GO:1905355">
    <property type="term" value="P:spine apparatus assembly"/>
    <property type="evidence" value="ECO:0007669"/>
    <property type="project" value="TreeGrafter"/>
</dbReference>
<feature type="compositionally biased region" description="Polar residues" evidence="5">
    <location>
        <begin position="800"/>
        <end position="822"/>
    </location>
</feature>
<gene>
    <name evidence="6" type="ORF">NDU88_006743</name>
</gene>
<feature type="region of interest" description="Disordered" evidence="5">
    <location>
        <begin position="474"/>
        <end position="548"/>
    </location>
</feature>
<feature type="region of interest" description="Disordered" evidence="5">
    <location>
        <begin position="90"/>
        <end position="112"/>
    </location>
</feature>
<dbReference type="GO" id="GO:0003779">
    <property type="term" value="F:actin binding"/>
    <property type="evidence" value="ECO:0007669"/>
    <property type="project" value="TreeGrafter"/>
</dbReference>
<name>A0AAV7PM96_PLEWA</name>
<dbReference type="Proteomes" id="UP001066276">
    <property type="component" value="Chromosome 7"/>
</dbReference>
<dbReference type="GO" id="GO:0001725">
    <property type="term" value="C:stress fiber"/>
    <property type="evidence" value="ECO:0007669"/>
    <property type="project" value="TreeGrafter"/>
</dbReference>
<proteinExistence type="inferred from homology"/>
<feature type="compositionally biased region" description="Polar residues" evidence="5">
    <location>
        <begin position="611"/>
        <end position="632"/>
    </location>
</feature>
<evidence type="ECO:0000256" key="1">
    <source>
        <dbReference type="ARBA" id="ARBA00004496"/>
    </source>
</evidence>
<dbReference type="GO" id="GO:0005634">
    <property type="term" value="C:nucleus"/>
    <property type="evidence" value="ECO:0007669"/>
    <property type="project" value="TreeGrafter"/>
</dbReference>
<evidence type="ECO:0000256" key="3">
    <source>
        <dbReference type="ARBA" id="ARBA00022553"/>
    </source>
</evidence>
<dbReference type="InterPro" id="IPR051976">
    <property type="entry name" value="Synaptopodin_domain"/>
</dbReference>
<dbReference type="GO" id="GO:0098886">
    <property type="term" value="P:modification of dendritic spine"/>
    <property type="evidence" value="ECO:0007669"/>
    <property type="project" value="TreeGrafter"/>
</dbReference>
<evidence type="ECO:0008006" key="8">
    <source>
        <dbReference type="Google" id="ProtNLM"/>
    </source>
</evidence>
<feature type="region of interest" description="Disordered" evidence="5">
    <location>
        <begin position="258"/>
        <end position="281"/>
    </location>
</feature>
<comment type="subcellular location">
    <subcellularLocation>
        <location evidence="1">Cytoplasm</location>
    </subcellularLocation>
</comment>
<evidence type="ECO:0000256" key="4">
    <source>
        <dbReference type="ARBA" id="ARBA00038161"/>
    </source>
</evidence>
<feature type="compositionally biased region" description="Basic and acidic residues" evidence="5">
    <location>
        <begin position="45"/>
        <end position="56"/>
    </location>
</feature>
<evidence type="ECO:0000313" key="7">
    <source>
        <dbReference type="Proteomes" id="UP001066276"/>
    </source>
</evidence>
<sequence length="895" mass="97770">MVDESCTATIDDPNQEWKVARVQHVLISGRDQPRKANLSRSASLSEKELKEAKTRSQEIAAHLTTPPGANSRGVLLFNRRRQRVNNFISGSDRVGVTGSKKEGEQGGLLDDCHSQNGRQVYVNHNSQTKAELVILSTSNHFQPLPLKPTMEEGETNPVTDENTSSLNNTKEEGGQGNQSLPQETIALVATESPTTEVEQVHTSNYPKESQIQKPDYGAADSDTCEVQSALAVPTEQSETSNKQYCEVHLTLSKPAPVTNRTARPFGNRSPSKISVAEASSPVIDLPPPPTYAETLSSPPLPSHIKSPPSYSALYPTAVEHMSPVVLQGQSVSETRRSPMPKSGVLEDAMARRGNKKSMFTFIEKPKMSPNPDLLSLVQNSDEKRKQKDQGEVLPEEEHFALGAEASNFLNDSGLRGGSHAIPTDTPPEWVTCLKSPDVLRKPPLSPQPSLPYAGGKGAELFARRQSRMEKYVIESPTHPDMLRSPSPTMSLPPSWKYATSTQMSPSRRHFNHTAKSPQSSAKPSLVPQITNDNEESEQSQKELQISKRQPYQLQSSLFILTPVKDPMSSLPRAAPPPKPMLWDTNRYARQTSCPTSPLPPSPHVQSPDPFRSTQPATSPSSNIRNAAHNTRMSVGSPSVTTEVPPTSPVSFMQARGSSPRARSTVQSPRPSFSTKAAGIESQERRASPLASTTWTPRVLQHSASMDESALPNQALGSCERNVESMRITSTPPAAPMSPSWSERSLSPVRQDLEPKANRQMQALIARNIINAARRKSSSPHVPEMDGYRSSTPPLIPQAHPRSNTTATTPPWSPRSIRSQSPVIRSPLLSPVSGMTRSPLRMYTTRSPTDSDISVDSEDSGRKSPGLRSYNICPRGWNGSLRIKRGSLPVEASCTT</sequence>
<feature type="compositionally biased region" description="Polar residues" evidence="5">
    <location>
        <begin position="660"/>
        <end position="674"/>
    </location>
</feature>
<feature type="region of interest" description="Disordered" evidence="5">
    <location>
        <begin position="146"/>
        <end position="181"/>
    </location>
</feature>
<dbReference type="EMBL" id="JANPWB010000011">
    <property type="protein sequence ID" value="KAJ1128364.1"/>
    <property type="molecule type" value="Genomic_DNA"/>
</dbReference>
<dbReference type="PANTHER" id="PTHR24217:SF13">
    <property type="entry name" value="SYNAPTOPODIN"/>
    <property type="match status" value="1"/>
</dbReference>
<accession>A0AAV7PM96</accession>
<dbReference type="GO" id="GO:0097444">
    <property type="term" value="C:spine apparatus"/>
    <property type="evidence" value="ECO:0007669"/>
    <property type="project" value="TreeGrafter"/>
</dbReference>